<sequence length="81" mass="8404">LAQGGVHVGDARHLLQHQVARANAHVGAVPKARGHGVAARDIEEIELDFFSPVAAPAAPSKGVVRHNLADAPERVVVLPAP</sequence>
<evidence type="ECO:0000313" key="1">
    <source>
        <dbReference type="EMBL" id="GFD60240.1"/>
    </source>
</evidence>
<feature type="non-terminal residue" evidence="1">
    <location>
        <position position="81"/>
    </location>
</feature>
<comment type="caution">
    <text evidence="1">The sequence shown here is derived from an EMBL/GenBank/DDBJ whole genome shotgun (WGS) entry which is preliminary data.</text>
</comment>
<reference evidence="1" key="1">
    <citation type="journal article" date="2019" name="Sci. Rep.">
        <title>Draft genome of Tanacetum cinerariifolium, the natural source of mosquito coil.</title>
        <authorList>
            <person name="Yamashiro T."/>
            <person name="Shiraishi A."/>
            <person name="Satake H."/>
            <person name="Nakayama K."/>
        </authorList>
    </citation>
    <scope>NUCLEOTIDE SEQUENCE</scope>
</reference>
<name>A0A699XPM6_TANCI</name>
<protein>
    <submittedName>
        <fullName evidence="1">Uncharacterized protein</fullName>
    </submittedName>
</protein>
<gene>
    <name evidence="1" type="ORF">Tci_932209</name>
</gene>
<dbReference type="EMBL" id="BKCJ011875308">
    <property type="protein sequence ID" value="GFD60240.1"/>
    <property type="molecule type" value="Genomic_DNA"/>
</dbReference>
<feature type="non-terminal residue" evidence="1">
    <location>
        <position position="1"/>
    </location>
</feature>
<accession>A0A699XPM6</accession>
<dbReference type="AlphaFoldDB" id="A0A699XPM6"/>
<organism evidence="1">
    <name type="scientific">Tanacetum cinerariifolium</name>
    <name type="common">Dalmatian daisy</name>
    <name type="synonym">Chrysanthemum cinerariifolium</name>
    <dbReference type="NCBI Taxonomy" id="118510"/>
    <lineage>
        <taxon>Eukaryota</taxon>
        <taxon>Viridiplantae</taxon>
        <taxon>Streptophyta</taxon>
        <taxon>Embryophyta</taxon>
        <taxon>Tracheophyta</taxon>
        <taxon>Spermatophyta</taxon>
        <taxon>Magnoliopsida</taxon>
        <taxon>eudicotyledons</taxon>
        <taxon>Gunneridae</taxon>
        <taxon>Pentapetalae</taxon>
        <taxon>asterids</taxon>
        <taxon>campanulids</taxon>
        <taxon>Asterales</taxon>
        <taxon>Asteraceae</taxon>
        <taxon>Asteroideae</taxon>
        <taxon>Anthemideae</taxon>
        <taxon>Anthemidinae</taxon>
        <taxon>Tanacetum</taxon>
    </lineage>
</organism>
<proteinExistence type="predicted"/>